<sequence length="564" mass="61917">MIENNKQNLFILKCRLVGPSEYQQALRLKSELENLADIERVDISTGKQLVRIISKRFMKLSELESMAEQCGIKLVPASHISADSRVSSSDLGDEKKRFVQVNIEGMHCRSCEITIERKFRELPGVDKVEVNADKGLVHIVYSGEPPKVESLQEAVSEYGYRVLGLLHNSSKINKAKRDKDEEVVNNERLSFWKLVSLFAIVFVAGSMLSRLGLLNAAVNIGTPTSFGAIFLIGLVAASSSCLAVSGGLLLSSAARFNERYKSVSPIARFRPVLLFVGGRLLSYFVLGGIIGLIGVALSPSPLITGVITIMAALYMFVMGLEMLHIAPRWMKSFLPRLPKWLSHRVVDAEAQTHPFVPFLLGAGTFFLPCGFTQSLQLYALTTGSFWTSAMTLFIFALGTAPALLALGWASGSFKGRVGQWFFRFSGATVIILGLWNIQNGMAMTGYPIRLSHLFAFNSSAGAIVSDLEDANVIFNGKQQTVKMAVSNQGYSPDRFTLRQGVPTRWEIQANNLGGCLSVIQAPQLGIRERLSPGQNVIEFTPKETGTFAFSCSMGMYWGEIKVVS</sequence>
<evidence type="ECO:0000313" key="4">
    <source>
        <dbReference type="Proteomes" id="UP000176846"/>
    </source>
</evidence>
<evidence type="ECO:0000259" key="2">
    <source>
        <dbReference type="PROSITE" id="PS50846"/>
    </source>
</evidence>
<dbReference type="AlphaFoldDB" id="A0A1F7UV51"/>
<dbReference type="Proteomes" id="UP000176846">
    <property type="component" value="Unassembled WGS sequence"/>
</dbReference>
<gene>
    <name evidence="3" type="ORF">A2936_01185</name>
</gene>
<evidence type="ECO:0000313" key="3">
    <source>
        <dbReference type="EMBL" id="OGL82160.1"/>
    </source>
</evidence>
<feature type="transmembrane region" description="Helical" evidence="1">
    <location>
        <begin position="385"/>
        <end position="408"/>
    </location>
</feature>
<dbReference type="EMBL" id="MGEK01000023">
    <property type="protein sequence ID" value="OGL82160.1"/>
    <property type="molecule type" value="Genomic_DNA"/>
</dbReference>
<feature type="transmembrane region" description="Helical" evidence="1">
    <location>
        <begin position="226"/>
        <end position="251"/>
    </location>
</feature>
<dbReference type="CDD" id="cd00371">
    <property type="entry name" value="HMA"/>
    <property type="match status" value="1"/>
</dbReference>
<dbReference type="Pfam" id="PF13386">
    <property type="entry name" value="DsbD_2"/>
    <property type="match status" value="1"/>
</dbReference>
<dbReference type="PANTHER" id="PTHR42208:SF1">
    <property type="entry name" value="HEAVY METAL TRANSPORTER"/>
    <property type="match status" value="1"/>
</dbReference>
<dbReference type="Pfam" id="PF00403">
    <property type="entry name" value="HMA"/>
    <property type="match status" value="1"/>
</dbReference>
<keyword evidence="1" id="KW-0812">Transmembrane</keyword>
<dbReference type="GO" id="GO:0046872">
    <property type="term" value="F:metal ion binding"/>
    <property type="evidence" value="ECO:0007669"/>
    <property type="project" value="InterPro"/>
</dbReference>
<accession>A0A1F7UV51</accession>
<feature type="domain" description="HMA" evidence="2">
    <location>
        <begin position="97"/>
        <end position="163"/>
    </location>
</feature>
<comment type="caution">
    <text evidence="3">The sequence shown here is derived from an EMBL/GenBank/DDBJ whole genome shotgun (WGS) entry which is preliminary data.</text>
</comment>
<organism evidence="3 4">
    <name type="scientific">Candidatus Uhrbacteria bacterium RIFCSPLOWO2_01_FULL_47_25</name>
    <dbReference type="NCBI Taxonomy" id="1802402"/>
    <lineage>
        <taxon>Bacteria</taxon>
        <taxon>Candidatus Uhriibacteriota</taxon>
    </lineage>
</organism>
<dbReference type="PROSITE" id="PS50846">
    <property type="entry name" value="HMA_2"/>
    <property type="match status" value="1"/>
</dbReference>
<dbReference type="SUPFAM" id="SSF49503">
    <property type="entry name" value="Cupredoxins"/>
    <property type="match status" value="1"/>
</dbReference>
<dbReference type="InterPro" id="IPR036163">
    <property type="entry name" value="HMA_dom_sf"/>
</dbReference>
<proteinExistence type="predicted"/>
<dbReference type="InterPro" id="IPR028096">
    <property type="entry name" value="EfeO_Cupredoxin"/>
</dbReference>
<dbReference type="SUPFAM" id="SSF55008">
    <property type="entry name" value="HMA, heavy metal-associated domain"/>
    <property type="match status" value="1"/>
</dbReference>
<keyword evidence="1" id="KW-0472">Membrane</keyword>
<dbReference type="PANTHER" id="PTHR42208">
    <property type="entry name" value="HEAVY METAL TRANSPORTER-RELATED"/>
    <property type="match status" value="1"/>
</dbReference>
<protein>
    <recommendedName>
        <fullName evidence="2">HMA domain-containing protein</fullName>
    </recommendedName>
</protein>
<feature type="transmembrane region" description="Helical" evidence="1">
    <location>
        <begin position="358"/>
        <end position="379"/>
    </location>
</feature>
<dbReference type="InterPro" id="IPR006121">
    <property type="entry name" value="HMA_dom"/>
</dbReference>
<feature type="transmembrane region" description="Helical" evidence="1">
    <location>
        <begin position="194"/>
        <end position="214"/>
    </location>
</feature>
<name>A0A1F7UV51_9BACT</name>
<dbReference type="InterPro" id="IPR008972">
    <property type="entry name" value="Cupredoxin"/>
</dbReference>
<reference evidence="3 4" key="1">
    <citation type="journal article" date="2016" name="Nat. Commun.">
        <title>Thousands of microbial genomes shed light on interconnected biogeochemical processes in an aquifer system.</title>
        <authorList>
            <person name="Anantharaman K."/>
            <person name="Brown C.T."/>
            <person name="Hug L.A."/>
            <person name="Sharon I."/>
            <person name="Castelle C.J."/>
            <person name="Probst A.J."/>
            <person name="Thomas B.C."/>
            <person name="Singh A."/>
            <person name="Wilkins M.J."/>
            <person name="Karaoz U."/>
            <person name="Brodie E.L."/>
            <person name="Williams K.H."/>
            <person name="Hubbard S.S."/>
            <person name="Banfield J.F."/>
        </authorList>
    </citation>
    <scope>NUCLEOTIDE SEQUENCE [LARGE SCALE GENOMIC DNA]</scope>
</reference>
<dbReference type="Gene3D" id="3.30.70.100">
    <property type="match status" value="1"/>
</dbReference>
<dbReference type="InterPro" id="IPR039447">
    <property type="entry name" value="UreH-like_TM_dom"/>
</dbReference>
<feature type="transmembrane region" description="Helical" evidence="1">
    <location>
        <begin position="272"/>
        <end position="296"/>
    </location>
</feature>
<dbReference type="Gene3D" id="2.60.40.420">
    <property type="entry name" value="Cupredoxins - blue copper proteins"/>
    <property type="match status" value="1"/>
</dbReference>
<feature type="transmembrane region" description="Helical" evidence="1">
    <location>
        <begin position="302"/>
        <end position="326"/>
    </location>
</feature>
<dbReference type="Pfam" id="PF13473">
    <property type="entry name" value="Cupredoxin_1"/>
    <property type="match status" value="1"/>
</dbReference>
<evidence type="ECO:0000256" key="1">
    <source>
        <dbReference type="SAM" id="Phobius"/>
    </source>
</evidence>
<keyword evidence="1" id="KW-1133">Transmembrane helix</keyword>
<feature type="transmembrane region" description="Helical" evidence="1">
    <location>
        <begin position="420"/>
        <end position="437"/>
    </location>
</feature>